<name>A0A2S2KU10_9ARCH</name>
<sequence>MENQKSPIFEYDERYLATSKHTRKELYKLQEIVLEQIKTNPSTYTYELKKIKDYDQKEIDTILTMLTTKK</sequence>
<dbReference type="GeneID" id="76210090"/>
<comment type="caution">
    <text evidence="1">The sequence shown here is derived from an EMBL/GenBank/DDBJ whole genome shotgun (WGS) entry which is preliminary data.</text>
</comment>
<evidence type="ECO:0000313" key="2">
    <source>
        <dbReference type="Proteomes" id="UP000245829"/>
    </source>
</evidence>
<dbReference type="EMBL" id="BGKI01000012">
    <property type="protein sequence ID" value="GBH35071.1"/>
    <property type="molecule type" value="Genomic_DNA"/>
</dbReference>
<protein>
    <submittedName>
        <fullName evidence="1">Uncharacterized protein</fullName>
    </submittedName>
</protein>
<proteinExistence type="predicted"/>
<dbReference type="Proteomes" id="UP000245829">
    <property type="component" value="Unassembled WGS sequence"/>
</dbReference>
<organism evidence="1 2">
    <name type="scientific">Nitrosopumilus zosterae</name>
    <dbReference type="NCBI Taxonomy" id="718286"/>
    <lineage>
        <taxon>Archaea</taxon>
        <taxon>Nitrososphaerota</taxon>
        <taxon>Nitrososphaeria</taxon>
        <taxon>Nitrosopumilales</taxon>
        <taxon>Nitrosopumilaceae</taxon>
        <taxon>Nitrosopumilus</taxon>
    </lineage>
</organism>
<gene>
    <name evidence="1" type="ORF">NZNM25_18620</name>
</gene>
<dbReference type="RefSeq" id="WP_109877686.1">
    <property type="nucleotide sequence ID" value="NZ_AP026695.1"/>
</dbReference>
<keyword evidence="2" id="KW-1185">Reference proteome</keyword>
<dbReference type="AlphaFoldDB" id="A0A2S2KU10"/>
<evidence type="ECO:0000313" key="1">
    <source>
        <dbReference type="EMBL" id="GBH35071.1"/>
    </source>
</evidence>
<accession>A0A2S2KU10</accession>
<reference evidence="1 2" key="1">
    <citation type="submission" date="2018-05" db="EMBL/GenBank/DDBJ databases">
        <title>genome sequencing of Nitrosopumilus sp. NM25.</title>
        <authorList>
            <person name="Mori K."/>
            <person name="Nakagawa T."/>
        </authorList>
    </citation>
    <scope>NUCLEOTIDE SEQUENCE [LARGE SCALE GENOMIC DNA]</scope>
    <source>
        <strain evidence="1 2">NM25</strain>
    </source>
</reference>